<evidence type="ECO:0000313" key="2">
    <source>
        <dbReference type="EMBL" id="MBM7587015.1"/>
    </source>
</evidence>
<keyword evidence="3" id="KW-1185">Reference proteome</keyword>
<keyword evidence="1" id="KW-1133">Transmembrane helix</keyword>
<name>A0ABS2NGQ6_9BACI</name>
<gene>
    <name evidence="2" type="ORF">JOC86_003567</name>
</gene>
<evidence type="ECO:0000313" key="3">
    <source>
        <dbReference type="Proteomes" id="UP001646157"/>
    </source>
</evidence>
<dbReference type="RefSeq" id="WP_205174171.1">
    <property type="nucleotide sequence ID" value="NZ_JAFBDZ010000003.1"/>
</dbReference>
<dbReference type="NCBIfam" id="TIGR04383">
    <property type="entry name" value="acidic_w_LPXTA"/>
    <property type="match status" value="1"/>
</dbReference>
<sequence length="332" mass="37794">MKKWLIGLILALVGFAFTPFVSHAAIIEEELEDFLLENNLTEEELVEHLSFYYDEELASFASINELSDYIGERLTEENLLPVLESHGFVSVEEATNYLIEYGEILEGEDIISTYLFTSALDETLYFYEEVEFDAEEIGLDEFDLTSEEMTALFEHLMTLEIDDKEFEEKLLALDARLMALGDFESAEDLTTAQIEELYNVMNELLALFKLQAKFYLLDADGNTRLLSSQELISLESTNGQDLLIEIYDLNGNFLADMIFTSDMFDSEWFEETTESIASPETVKAVTEPLKTSVKGAKLPKTAGFYTEKLIVGIALLLMGLLLFRKWRAMTSK</sequence>
<reference evidence="2 3" key="1">
    <citation type="submission" date="2021-01" db="EMBL/GenBank/DDBJ databases">
        <title>Genomic Encyclopedia of Type Strains, Phase IV (KMG-IV): sequencing the most valuable type-strain genomes for metagenomic binning, comparative biology and taxonomic classification.</title>
        <authorList>
            <person name="Goeker M."/>
        </authorList>
    </citation>
    <scope>NUCLEOTIDE SEQUENCE [LARGE SCALE GENOMIC DNA]</scope>
    <source>
        <strain evidence="2 3">DSM 24834</strain>
    </source>
</reference>
<accession>A0ABS2NGQ6</accession>
<proteinExistence type="predicted"/>
<keyword evidence="1" id="KW-0472">Membrane</keyword>
<keyword evidence="1" id="KW-0812">Transmembrane</keyword>
<dbReference type="InterPro" id="IPR030832">
    <property type="entry name" value="Acidic_LPXTA"/>
</dbReference>
<comment type="caution">
    <text evidence="2">The sequence shown here is derived from an EMBL/GenBank/DDBJ whole genome shotgun (WGS) entry which is preliminary data.</text>
</comment>
<dbReference type="Proteomes" id="UP001646157">
    <property type="component" value="Unassembled WGS sequence"/>
</dbReference>
<organism evidence="2 3">
    <name type="scientific">Rossellomorea pakistanensis</name>
    <dbReference type="NCBI Taxonomy" id="992288"/>
    <lineage>
        <taxon>Bacteria</taxon>
        <taxon>Bacillati</taxon>
        <taxon>Bacillota</taxon>
        <taxon>Bacilli</taxon>
        <taxon>Bacillales</taxon>
        <taxon>Bacillaceae</taxon>
        <taxon>Rossellomorea</taxon>
    </lineage>
</organism>
<dbReference type="EMBL" id="JAFBDZ010000003">
    <property type="protein sequence ID" value="MBM7587015.1"/>
    <property type="molecule type" value="Genomic_DNA"/>
</dbReference>
<evidence type="ECO:0000256" key="1">
    <source>
        <dbReference type="SAM" id="Phobius"/>
    </source>
</evidence>
<feature type="transmembrane region" description="Helical" evidence="1">
    <location>
        <begin position="302"/>
        <end position="323"/>
    </location>
</feature>
<protein>
    <submittedName>
        <fullName evidence="2">Processed acidic surface protein</fullName>
    </submittedName>
</protein>